<dbReference type="EMBL" id="WNCL01000001">
    <property type="protein sequence ID" value="MTU42177.1"/>
    <property type="molecule type" value="Genomic_DNA"/>
</dbReference>
<dbReference type="Gene3D" id="1.10.8.640">
    <property type="entry name" value="Cytochrome C biogenesis protein"/>
    <property type="match status" value="1"/>
</dbReference>
<evidence type="ECO:0000256" key="5">
    <source>
        <dbReference type="ARBA" id="ARBA00022748"/>
    </source>
</evidence>
<dbReference type="FunFam" id="1.10.8.640:FF:000001">
    <property type="entry name" value="Cytochrome c-type biogenesis protein"/>
    <property type="match status" value="1"/>
</dbReference>
<dbReference type="CDD" id="cd16378">
    <property type="entry name" value="CcmH_N"/>
    <property type="match status" value="1"/>
</dbReference>
<dbReference type="InterPro" id="IPR038297">
    <property type="entry name" value="CcmH/CycL/NrfF/Ccl2_sf"/>
</dbReference>
<protein>
    <recommendedName>
        <fullName evidence="7">Cytochrome c-type biogenesis protein</fullName>
    </recommendedName>
</protein>
<dbReference type="InterPro" id="IPR005616">
    <property type="entry name" value="CcmH/CycL/Ccl2/NrfF_N"/>
</dbReference>
<keyword evidence="3 7" id="KW-0479">Metal-binding</keyword>
<name>A0A6I3RYA0_9BURK</name>
<evidence type="ECO:0000256" key="7">
    <source>
        <dbReference type="RuleBase" id="RU364112"/>
    </source>
</evidence>
<dbReference type="PANTHER" id="PTHR47870:SF1">
    <property type="entry name" value="CYTOCHROME C-TYPE BIOGENESIS PROTEIN CCMH"/>
    <property type="match status" value="1"/>
</dbReference>
<keyword evidence="2 7" id="KW-0349">Heme</keyword>
<dbReference type="GO" id="GO:0046872">
    <property type="term" value="F:metal ion binding"/>
    <property type="evidence" value="ECO:0007669"/>
    <property type="project" value="UniProtKB-KW"/>
</dbReference>
<evidence type="ECO:0000313" key="9">
    <source>
        <dbReference type="EMBL" id="MTU42177.1"/>
    </source>
</evidence>
<keyword evidence="7" id="KW-1133">Transmembrane helix</keyword>
<evidence type="ECO:0000256" key="4">
    <source>
        <dbReference type="ARBA" id="ARBA00022729"/>
    </source>
</evidence>
<evidence type="ECO:0000256" key="3">
    <source>
        <dbReference type="ARBA" id="ARBA00022723"/>
    </source>
</evidence>
<sequence>MMKKFLLALFFTAFALTGAHAQPAQQSPAQPDVKPTILDPVANKRVAEISAQLRCLVCQNQSIADSNAELAMDLKKQVVKQIAEGKTNQQIIDFMVDRYGDFVLYNPPFKMSTLLLWLGPILFLVLALGGLFYTMAKRKKLKPVELTEEQKRRAEELLRGTEPAKRRDAK</sequence>
<dbReference type="InterPro" id="IPR051263">
    <property type="entry name" value="C-type_cytochrome_biogenesis"/>
</dbReference>
<feature type="signal peptide" evidence="7">
    <location>
        <begin position="1"/>
        <end position="21"/>
    </location>
</feature>
<evidence type="ECO:0000256" key="6">
    <source>
        <dbReference type="ARBA" id="ARBA00023004"/>
    </source>
</evidence>
<feature type="chain" id="PRO_5031677735" description="Cytochrome c-type biogenesis protein" evidence="7">
    <location>
        <begin position="22"/>
        <end position="170"/>
    </location>
</feature>
<dbReference type="Proteomes" id="UP000462362">
    <property type="component" value="Unassembled WGS sequence"/>
</dbReference>
<dbReference type="GeneID" id="43347727"/>
<keyword evidence="5" id="KW-0201">Cytochrome c-type biogenesis</keyword>
<dbReference type="GO" id="GO:0005886">
    <property type="term" value="C:plasma membrane"/>
    <property type="evidence" value="ECO:0007669"/>
    <property type="project" value="TreeGrafter"/>
</dbReference>
<evidence type="ECO:0000256" key="2">
    <source>
        <dbReference type="ARBA" id="ARBA00022617"/>
    </source>
</evidence>
<dbReference type="RefSeq" id="WP_008810879.1">
    <property type="nucleotide sequence ID" value="NZ_CALXOM010000004.1"/>
</dbReference>
<accession>A0A6I3RYA0</accession>
<evidence type="ECO:0000256" key="1">
    <source>
        <dbReference type="ARBA" id="ARBA00010342"/>
    </source>
</evidence>
<evidence type="ECO:0000313" key="10">
    <source>
        <dbReference type="Proteomes" id="UP000462362"/>
    </source>
</evidence>
<keyword evidence="7" id="KW-0812">Transmembrane</keyword>
<keyword evidence="4 7" id="KW-0732">Signal</keyword>
<evidence type="ECO:0000259" key="8">
    <source>
        <dbReference type="Pfam" id="PF03918"/>
    </source>
</evidence>
<dbReference type="GO" id="GO:0017004">
    <property type="term" value="P:cytochrome complex assembly"/>
    <property type="evidence" value="ECO:0007669"/>
    <property type="project" value="UniProtKB-KW"/>
</dbReference>
<keyword evidence="6 7" id="KW-0408">Iron</keyword>
<dbReference type="PANTHER" id="PTHR47870">
    <property type="entry name" value="CYTOCHROME C-TYPE BIOGENESIS PROTEIN CCMH"/>
    <property type="match status" value="1"/>
</dbReference>
<feature type="domain" description="CcmH/CycL/Ccl2/NrfF N-terminal" evidence="8">
    <location>
        <begin position="32"/>
        <end position="158"/>
    </location>
</feature>
<comment type="caution">
    <text evidence="9">The sequence shown here is derived from an EMBL/GenBank/DDBJ whole genome shotgun (WGS) entry which is preliminary data.</text>
</comment>
<dbReference type="Pfam" id="PF03918">
    <property type="entry name" value="CcmH"/>
    <property type="match status" value="1"/>
</dbReference>
<gene>
    <name evidence="9" type="ORF">GMD42_00775</name>
</gene>
<feature type="transmembrane region" description="Helical" evidence="7">
    <location>
        <begin position="114"/>
        <end position="133"/>
    </location>
</feature>
<dbReference type="AlphaFoldDB" id="A0A6I3RYA0"/>
<proteinExistence type="inferred from homology"/>
<organism evidence="9 10">
    <name type="scientific">Parasutterella excrementihominis</name>
    <dbReference type="NCBI Taxonomy" id="487175"/>
    <lineage>
        <taxon>Bacteria</taxon>
        <taxon>Pseudomonadati</taxon>
        <taxon>Pseudomonadota</taxon>
        <taxon>Betaproteobacteria</taxon>
        <taxon>Burkholderiales</taxon>
        <taxon>Sutterellaceae</taxon>
        <taxon>Parasutterella</taxon>
    </lineage>
</organism>
<comment type="function">
    <text evidence="7">Possible subunit of a heme lyase.</text>
</comment>
<reference evidence="9 10" key="1">
    <citation type="journal article" date="2019" name="Nat. Med.">
        <title>A library of human gut bacterial isolates paired with longitudinal multiomics data enables mechanistic microbiome research.</title>
        <authorList>
            <person name="Poyet M."/>
            <person name="Groussin M."/>
            <person name="Gibbons S.M."/>
            <person name="Avila-Pacheco J."/>
            <person name="Jiang X."/>
            <person name="Kearney S.M."/>
            <person name="Perrotta A.R."/>
            <person name="Berdy B."/>
            <person name="Zhao S."/>
            <person name="Lieberman T.D."/>
            <person name="Swanson P.K."/>
            <person name="Smith M."/>
            <person name="Roesemann S."/>
            <person name="Alexander J.E."/>
            <person name="Rich S.A."/>
            <person name="Livny J."/>
            <person name="Vlamakis H."/>
            <person name="Clish C."/>
            <person name="Bullock K."/>
            <person name="Deik A."/>
            <person name="Scott J."/>
            <person name="Pierce K.A."/>
            <person name="Xavier R.J."/>
            <person name="Alm E.J."/>
        </authorList>
    </citation>
    <scope>NUCLEOTIDE SEQUENCE [LARGE SCALE GENOMIC DNA]</scope>
    <source>
        <strain evidence="9 10">BIOML-A2</strain>
    </source>
</reference>
<comment type="similarity">
    <text evidence="1 7">Belongs to the CcmH/CycL/Ccl2/NrfF family.</text>
</comment>
<keyword evidence="7" id="KW-0472">Membrane</keyword>